<keyword evidence="3" id="KW-1185">Reference proteome</keyword>
<proteinExistence type="predicted"/>
<dbReference type="Gene3D" id="3.40.50.150">
    <property type="entry name" value="Vaccinia Virus protein VP39"/>
    <property type="match status" value="1"/>
</dbReference>
<evidence type="ECO:0000313" key="3">
    <source>
        <dbReference type="Proteomes" id="UP000176050"/>
    </source>
</evidence>
<dbReference type="InterPro" id="IPR029063">
    <property type="entry name" value="SAM-dependent_MTases_sf"/>
</dbReference>
<dbReference type="Pfam" id="PF05050">
    <property type="entry name" value="Methyltransf_21"/>
    <property type="match status" value="1"/>
</dbReference>
<dbReference type="AlphaFoldDB" id="A0A1D8P4J0"/>
<organism evidence="2 3">
    <name type="scientific">Urechidicola croceus</name>
    <dbReference type="NCBI Taxonomy" id="1850246"/>
    <lineage>
        <taxon>Bacteria</taxon>
        <taxon>Pseudomonadati</taxon>
        <taxon>Bacteroidota</taxon>
        <taxon>Flavobacteriia</taxon>
        <taxon>Flavobacteriales</taxon>
        <taxon>Flavobacteriaceae</taxon>
        <taxon>Urechidicola</taxon>
    </lineage>
</organism>
<protein>
    <recommendedName>
        <fullName evidence="1">Methyltransferase FkbM domain-containing protein</fullName>
    </recommendedName>
</protein>
<dbReference type="InterPro" id="IPR053188">
    <property type="entry name" value="FkbM_Methyltransferase"/>
</dbReference>
<dbReference type="STRING" id="1850246.LPB138_01870"/>
<sequence>MIKKILKKTFNFFGYSLHKKKKHVKQSKPILDNVFSMESALVRCVKRGLEINTVIDVGASDGRWSNMCMNIFPKASYILVEAQPEHEEGLLEFKNENPNIDYILAAAGKKNGTIYFDNTELFSGLATEKKLDENCIEVPMISLDSEIKKRNLDGPYLLKLDTHGFEIPILEGAKELIKKAELIIIETYNYKLTDDSLKYYEMCSYMEGLGFSSIEMVDFMRRKYDDSFWQMDTFFIPSSSKEFTYNSYS</sequence>
<dbReference type="EMBL" id="CP017478">
    <property type="protein sequence ID" value="AOW19502.1"/>
    <property type="molecule type" value="Genomic_DNA"/>
</dbReference>
<dbReference type="RefSeq" id="WP_070235618.1">
    <property type="nucleotide sequence ID" value="NZ_CP017478.1"/>
</dbReference>
<feature type="domain" description="Methyltransferase FkbM" evidence="1">
    <location>
        <begin position="56"/>
        <end position="212"/>
    </location>
</feature>
<name>A0A1D8P4J0_9FLAO</name>
<dbReference type="Proteomes" id="UP000176050">
    <property type="component" value="Chromosome"/>
</dbReference>
<dbReference type="OrthoDB" id="9812600at2"/>
<evidence type="ECO:0000259" key="1">
    <source>
        <dbReference type="Pfam" id="PF05050"/>
    </source>
</evidence>
<gene>
    <name evidence="2" type="ORF">LPB138_01870</name>
</gene>
<dbReference type="SUPFAM" id="SSF53335">
    <property type="entry name" value="S-adenosyl-L-methionine-dependent methyltransferases"/>
    <property type="match status" value="1"/>
</dbReference>
<dbReference type="GO" id="GO:0008171">
    <property type="term" value="F:O-methyltransferase activity"/>
    <property type="evidence" value="ECO:0007669"/>
    <property type="project" value="TreeGrafter"/>
</dbReference>
<dbReference type="PANTHER" id="PTHR36973">
    <property type="entry name" value="SLL1456 PROTEIN-RELATED"/>
    <property type="match status" value="1"/>
</dbReference>
<dbReference type="PANTHER" id="PTHR36973:SF4">
    <property type="entry name" value="NODULATION PROTEIN"/>
    <property type="match status" value="1"/>
</dbReference>
<dbReference type="InterPro" id="IPR006342">
    <property type="entry name" value="FkbM_mtfrase"/>
</dbReference>
<reference evidence="2 3" key="1">
    <citation type="submission" date="2016-10" db="EMBL/GenBank/DDBJ databases">
        <title>Lutibacter sp. LPB0138, isolated from marine gastropod.</title>
        <authorList>
            <person name="Kim E."/>
            <person name="Yi H."/>
        </authorList>
    </citation>
    <scope>NUCLEOTIDE SEQUENCE [LARGE SCALE GENOMIC DNA]</scope>
    <source>
        <strain evidence="2 3">LPB0138</strain>
    </source>
</reference>
<dbReference type="KEGG" id="lul:LPB138_01870"/>
<dbReference type="NCBIfam" id="TIGR01444">
    <property type="entry name" value="fkbM_fam"/>
    <property type="match status" value="1"/>
</dbReference>
<evidence type="ECO:0000313" key="2">
    <source>
        <dbReference type="EMBL" id="AOW19502.1"/>
    </source>
</evidence>
<accession>A0A1D8P4J0</accession>